<dbReference type="SUPFAM" id="SSF47473">
    <property type="entry name" value="EF-hand"/>
    <property type="match status" value="1"/>
</dbReference>
<dbReference type="SMART" id="SM00368">
    <property type="entry name" value="LRR_RI"/>
    <property type="match status" value="8"/>
</dbReference>
<evidence type="ECO:0000313" key="3">
    <source>
        <dbReference type="EMBL" id="CAH1773308.1"/>
    </source>
</evidence>
<comment type="caution">
    <text evidence="3">The sequence shown here is derived from an EMBL/GenBank/DDBJ whole genome shotgun (WGS) entry which is preliminary data.</text>
</comment>
<dbReference type="InterPro" id="IPR018247">
    <property type="entry name" value="EF_Hand_1_Ca_BS"/>
</dbReference>
<name>A0A8J1Y0E1_OWEFU</name>
<dbReference type="InterPro" id="IPR001611">
    <property type="entry name" value="Leu-rich_rpt"/>
</dbReference>
<keyword evidence="4" id="KW-1185">Reference proteome</keyword>
<dbReference type="PANTHER" id="PTHR24114">
    <property type="entry name" value="LEUCINE RICH REPEAT FAMILY PROTEIN"/>
    <property type="match status" value="1"/>
</dbReference>
<protein>
    <submittedName>
        <fullName evidence="3">Uncharacterized protein</fullName>
    </submittedName>
</protein>
<dbReference type="AlphaFoldDB" id="A0A8J1Y0E1"/>
<dbReference type="Proteomes" id="UP000749559">
    <property type="component" value="Unassembled WGS sequence"/>
</dbReference>
<dbReference type="InterPro" id="IPR002048">
    <property type="entry name" value="EF_hand_dom"/>
</dbReference>
<dbReference type="Gene3D" id="1.10.238.10">
    <property type="entry name" value="EF-hand"/>
    <property type="match status" value="1"/>
</dbReference>
<feature type="region of interest" description="Disordered" evidence="2">
    <location>
        <begin position="61"/>
        <end position="89"/>
    </location>
</feature>
<dbReference type="Pfam" id="PF13516">
    <property type="entry name" value="LRR_6"/>
    <property type="match status" value="6"/>
</dbReference>
<dbReference type="EMBL" id="CAIIXF020000001">
    <property type="protein sequence ID" value="CAH1773308.1"/>
    <property type="molecule type" value="Genomic_DNA"/>
</dbReference>
<evidence type="ECO:0000313" key="4">
    <source>
        <dbReference type="Proteomes" id="UP000749559"/>
    </source>
</evidence>
<dbReference type="SMART" id="SM00054">
    <property type="entry name" value="EFh"/>
    <property type="match status" value="2"/>
</dbReference>
<evidence type="ECO:0000256" key="2">
    <source>
        <dbReference type="SAM" id="MobiDB-lite"/>
    </source>
</evidence>
<dbReference type="Gene3D" id="3.80.10.10">
    <property type="entry name" value="Ribonuclease Inhibitor"/>
    <property type="match status" value="2"/>
</dbReference>
<dbReference type="PANTHER" id="PTHR24114:SF50">
    <property type="entry name" value="RNI-LIKE PROTEIN"/>
    <property type="match status" value="1"/>
</dbReference>
<dbReference type="Pfam" id="PF13499">
    <property type="entry name" value="EF-hand_7"/>
    <property type="match status" value="1"/>
</dbReference>
<organism evidence="3 4">
    <name type="scientific">Owenia fusiformis</name>
    <name type="common">Polychaete worm</name>
    <dbReference type="NCBI Taxonomy" id="6347"/>
    <lineage>
        <taxon>Eukaryota</taxon>
        <taxon>Metazoa</taxon>
        <taxon>Spiralia</taxon>
        <taxon>Lophotrochozoa</taxon>
        <taxon>Annelida</taxon>
        <taxon>Polychaeta</taxon>
        <taxon>Sedentaria</taxon>
        <taxon>Canalipalpata</taxon>
        <taxon>Sabellida</taxon>
        <taxon>Oweniida</taxon>
        <taxon>Oweniidae</taxon>
        <taxon>Owenia</taxon>
    </lineage>
</organism>
<dbReference type="GO" id="GO:0005509">
    <property type="term" value="F:calcium ion binding"/>
    <property type="evidence" value="ECO:0007669"/>
    <property type="project" value="InterPro"/>
</dbReference>
<dbReference type="CDD" id="cd00051">
    <property type="entry name" value="EFh"/>
    <property type="match status" value="1"/>
</dbReference>
<dbReference type="InterPro" id="IPR052394">
    <property type="entry name" value="LRR-containing"/>
</dbReference>
<reference evidence="3" key="1">
    <citation type="submission" date="2022-03" db="EMBL/GenBank/DDBJ databases">
        <authorList>
            <person name="Martin C."/>
        </authorList>
    </citation>
    <scope>NUCLEOTIDE SEQUENCE</scope>
</reference>
<dbReference type="InterPro" id="IPR032675">
    <property type="entry name" value="LRR_dom_sf"/>
</dbReference>
<sequence length="524" mass="58310">MEVSNPTLKVTGSKNTSLVGSVKSLYGSDKAGGTGTLGNGEKEYIDDFLAEKDRNSKASYLDVKPSKKGTSSSTRFSRRSLTAGQNREREADLDTVLDISEKAYRYDDTGKTAYDNACKRYNVVPASGVLKALPFEEEIDIKHYGMGPKGARAMAIPLVINNNITTLNLKNNCLEERGIEEIGRMMCENTTITDLDISENNIRTTGANVIASFLKFNVHLARLNISNNGFEDKDAEIMASAIEENARLKVLDLSHNNFAVQGGITFKSVIAENDVLEELDLSWNNIRTKGAVAICKGVKENIRLKRLNLAWNGFGDDGAEAMGVALTKNASLVELDLSCNRITCEGFLLLIQDFAQNDSLKVLKLGKNMIRDDSATTGLQLLRRIPNIALTTLDFSDIIFFSDKFKKWLERINKKHKELEVIHGYQHSYGKRKLVTYDPVREAMESLHKYIIEKGLTVAELFSTFDEDGSMSVTYEEFKEGLKMARIPLTALQVEYLIKELDKDGDGEIDFSELVVGAETHVYT</sequence>
<dbReference type="PROSITE" id="PS00018">
    <property type="entry name" value="EF_HAND_1"/>
    <property type="match status" value="1"/>
</dbReference>
<gene>
    <name evidence="3" type="ORF">OFUS_LOCUS924</name>
</gene>
<accession>A0A8J1Y0E1</accession>
<dbReference type="SUPFAM" id="SSF52047">
    <property type="entry name" value="RNI-like"/>
    <property type="match status" value="1"/>
</dbReference>
<dbReference type="OrthoDB" id="120976at2759"/>
<proteinExistence type="predicted"/>
<feature type="compositionally biased region" description="Low complexity" evidence="2">
    <location>
        <begin position="70"/>
        <end position="82"/>
    </location>
</feature>
<keyword evidence="1" id="KW-0106">Calcium</keyword>
<dbReference type="InterPro" id="IPR011992">
    <property type="entry name" value="EF-hand-dom_pair"/>
</dbReference>
<evidence type="ECO:0000256" key="1">
    <source>
        <dbReference type="ARBA" id="ARBA00022837"/>
    </source>
</evidence>
<dbReference type="PROSITE" id="PS50222">
    <property type="entry name" value="EF_HAND_2"/>
    <property type="match status" value="2"/>
</dbReference>